<feature type="region of interest" description="Disordered" evidence="1">
    <location>
        <begin position="1"/>
        <end position="31"/>
    </location>
</feature>
<accession>A0A9Q1MSD1</accession>
<name>A0A9Q1MSD1_9SOLA</name>
<sequence>MQSSSSLSTHIRKPSPNIIVPIHESSPSTTDNNYMSLLDKYEIERISKELNHYLQTSSASEKKGHDEQIVRVKRSKGWFKHGMMMCSSRHDIVVESSRVHGNPRLPDKHAPVHGGGDVSLHVRRLGWQLMP</sequence>
<protein>
    <submittedName>
        <fullName evidence="2">Uncharacterized protein</fullName>
    </submittedName>
</protein>
<evidence type="ECO:0000313" key="2">
    <source>
        <dbReference type="EMBL" id="KAJ8565015.1"/>
    </source>
</evidence>
<organism evidence="2 3">
    <name type="scientific">Anisodus acutangulus</name>
    <dbReference type="NCBI Taxonomy" id="402998"/>
    <lineage>
        <taxon>Eukaryota</taxon>
        <taxon>Viridiplantae</taxon>
        <taxon>Streptophyta</taxon>
        <taxon>Embryophyta</taxon>
        <taxon>Tracheophyta</taxon>
        <taxon>Spermatophyta</taxon>
        <taxon>Magnoliopsida</taxon>
        <taxon>eudicotyledons</taxon>
        <taxon>Gunneridae</taxon>
        <taxon>Pentapetalae</taxon>
        <taxon>asterids</taxon>
        <taxon>lamiids</taxon>
        <taxon>Solanales</taxon>
        <taxon>Solanaceae</taxon>
        <taxon>Solanoideae</taxon>
        <taxon>Hyoscyameae</taxon>
        <taxon>Anisodus</taxon>
    </lineage>
</organism>
<reference evidence="3" key="1">
    <citation type="journal article" date="2023" name="Proc. Natl. Acad. Sci. U.S.A.">
        <title>Genomic and structural basis for evolution of tropane alkaloid biosynthesis.</title>
        <authorList>
            <person name="Wanga Y.-J."/>
            <person name="Taina T."/>
            <person name="Yua J.-Y."/>
            <person name="Lia J."/>
            <person name="Xua B."/>
            <person name="Chenc J."/>
            <person name="D'Auriad J.C."/>
            <person name="Huanga J.-P."/>
            <person name="Huanga S.-X."/>
        </authorList>
    </citation>
    <scope>NUCLEOTIDE SEQUENCE [LARGE SCALE GENOMIC DNA]</scope>
    <source>
        <strain evidence="3">cv. KIB-2019</strain>
    </source>
</reference>
<proteinExistence type="predicted"/>
<keyword evidence="3" id="KW-1185">Reference proteome</keyword>
<gene>
    <name evidence="2" type="ORF">K7X08_001475</name>
</gene>
<comment type="caution">
    <text evidence="2">The sequence shown here is derived from an EMBL/GenBank/DDBJ whole genome shotgun (WGS) entry which is preliminary data.</text>
</comment>
<dbReference type="AlphaFoldDB" id="A0A9Q1MSD1"/>
<dbReference type="Proteomes" id="UP001152561">
    <property type="component" value="Unassembled WGS sequence"/>
</dbReference>
<evidence type="ECO:0000313" key="3">
    <source>
        <dbReference type="Proteomes" id="UP001152561"/>
    </source>
</evidence>
<dbReference type="EMBL" id="JAJAGQ010000004">
    <property type="protein sequence ID" value="KAJ8565015.1"/>
    <property type="molecule type" value="Genomic_DNA"/>
</dbReference>
<evidence type="ECO:0000256" key="1">
    <source>
        <dbReference type="SAM" id="MobiDB-lite"/>
    </source>
</evidence>
<dbReference type="OrthoDB" id="1880786at2759"/>